<dbReference type="EMBL" id="EU970372">
    <property type="protein sequence ID" value="ACG42490.1"/>
    <property type="molecule type" value="mRNA"/>
</dbReference>
<evidence type="ECO:0008006" key="3">
    <source>
        <dbReference type="Google" id="ProtNLM"/>
    </source>
</evidence>
<keyword evidence="1" id="KW-1133">Transmembrane helix</keyword>
<feature type="transmembrane region" description="Helical" evidence="1">
    <location>
        <begin position="40"/>
        <end position="63"/>
    </location>
</feature>
<proteinExistence type="evidence at transcript level"/>
<accession>B6TMI5</accession>
<evidence type="ECO:0000313" key="2">
    <source>
        <dbReference type="EMBL" id="ACG38318.1"/>
    </source>
</evidence>
<keyword evidence="1" id="KW-0812">Transmembrane</keyword>
<dbReference type="EMBL" id="EU966200">
    <property type="protein sequence ID" value="ACG38318.1"/>
    <property type="molecule type" value="mRNA"/>
</dbReference>
<dbReference type="AlphaFoldDB" id="B6TMI5"/>
<sequence length="74" mass="8225">MGDSSGSVSVDVERIFFGGKEHRVRTRHGSLLSVSGKKGLLAIFVYFLSFCVLHSWLCIHMAVNLSCNNWTHDA</sequence>
<protein>
    <recommendedName>
        <fullName evidence="3">Transmembrane protein</fullName>
    </recommendedName>
</protein>
<organism evidence="2">
    <name type="scientific">Zea mays</name>
    <name type="common">Maize</name>
    <dbReference type="NCBI Taxonomy" id="4577"/>
    <lineage>
        <taxon>Eukaryota</taxon>
        <taxon>Viridiplantae</taxon>
        <taxon>Streptophyta</taxon>
        <taxon>Embryophyta</taxon>
        <taxon>Tracheophyta</taxon>
        <taxon>Spermatophyta</taxon>
        <taxon>Magnoliopsida</taxon>
        <taxon>Liliopsida</taxon>
        <taxon>Poales</taxon>
        <taxon>Poaceae</taxon>
        <taxon>PACMAD clade</taxon>
        <taxon>Panicoideae</taxon>
        <taxon>Andropogonodae</taxon>
        <taxon>Andropogoneae</taxon>
        <taxon>Tripsacinae</taxon>
        <taxon>Zea</taxon>
    </lineage>
</organism>
<keyword evidence="1" id="KW-0472">Membrane</keyword>
<evidence type="ECO:0000256" key="1">
    <source>
        <dbReference type="SAM" id="Phobius"/>
    </source>
</evidence>
<reference evidence="2" key="1">
    <citation type="journal article" date="2009" name="Plant Mol. Biol.">
        <title>Insights into corn genes derived from large-scale cDNA sequencing.</title>
        <authorList>
            <person name="Alexandrov N.N."/>
            <person name="Brover V.V."/>
            <person name="Freidin S."/>
            <person name="Troukhan M.E."/>
            <person name="Tatarinova T.V."/>
            <person name="Zhang H."/>
            <person name="Swaller T.J."/>
            <person name="Lu Y.P."/>
            <person name="Bouck J."/>
            <person name="Flavell R.B."/>
            <person name="Feldmann K.A."/>
        </authorList>
    </citation>
    <scope>NUCLEOTIDE SEQUENCE</scope>
</reference>
<name>B6TMI5_MAIZE</name>